<evidence type="ECO:0000313" key="7">
    <source>
        <dbReference type="EMBL" id="CEI72407.1"/>
    </source>
</evidence>
<dbReference type="PANTHER" id="PTHR43701:SF5">
    <property type="entry name" value="MEMBRANE TRANSPORTER PROTEIN-RELATED"/>
    <property type="match status" value="1"/>
</dbReference>
<organism evidence="7 8">
    <name type="scientific">Romboutsia hominis</name>
    <dbReference type="NCBI Taxonomy" id="1507512"/>
    <lineage>
        <taxon>Bacteria</taxon>
        <taxon>Bacillati</taxon>
        <taxon>Bacillota</taxon>
        <taxon>Clostridia</taxon>
        <taxon>Peptostreptococcales</taxon>
        <taxon>Peptostreptococcaceae</taxon>
        <taxon>Romboutsia</taxon>
    </lineage>
</organism>
<proteinExistence type="inferred from homology"/>
<keyword evidence="3 6" id="KW-0812">Transmembrane</keyword>
<dbReference type="GO" id="GO:0005886">
    <property type="term" value="C:plasma membrane"/>
    <property type="evidence" value="ECO:0007669"/>
    <property type="project" value="UniProtKB-SubCell"/>
</dbReference>
<keyword evidence="8" id="KW-1185">Reference proteome</keyword>
<evidence type="ECO:0000256" key="2">
    <source>
        <dbReference type="ARBA" id="ARBA00009142"/>
    </source>
</evidence>
<dbReference type="InterPro" id="IPR002781">
    <property type="entry name" value="TM_pro_TauE-like"/>
</dbReference>
<sequence>MNIIYFLVGIIATTIGAISGIGGGVIIKPVLDTLGNYDISTISILSSFTVFSMSIVALLKSIKNKVKLDGKRTISLAIGSIIGGILGKNLFTLFLAALNNNLLGQKIQSTTLFILMGVVLILYINEGKIKGFRVNNIGFCALIGIILGIISSFLGIGGGPINVIALMYILGMGSKESSIHSIFIIFFSQGSKLLSVFLSEGFSVYNLEVLPFMVVGGIMGGFIGSYLLGKMKKNNIKNLLHILC</sequence>
<evidence type="ECO:0000256" key="4">
    <source>
        <dbReference type="ARBA" id="ARBA00022989"/>
    </source>
</evidence>
<feature type="transmembrane region" description="Helical" evidence="6">
    <location>
        <begin position="39"/>
        <end position="62"/>
    </location>
</feature>
<feature type="transmembrane region" description="Helical" evidence="6">
    <location>
        <begin position="209"/>
        <end position="229"/>
    </location>
</feature>
<feature type="transmembrane region" description="Helical" evidence="6">
    <location>
        <begin position="74"/>
        <end position="95"/>
    </location>
</feature>
<accession>A0A2P2BQ13</accession>
<dbReference type="KEGG" id="rhom:FRIFI_0864"/>
<feature type="transmembrane region" description="Helical" evidence="6">
    <location>
        <begin position="137"/>
        <end position="170"/>
    </location>
</feature>
<dbReference type="PANTHER" id="PTHR43701">
    <property type="entry name" value="MEMBRANE TRANSPORTER PROTEIN MJ0441-RELATED"/>
    <property type="match status" value="1"/>
</dbReference>
<evidence type="ECO:0000313" key="8">
    <source>
        <dbReference type="Proteomes" id="UP000245695"/>
    </source>
</evidence>
<feature type="transmembrane region" description="Helical" evidence="6">
    <location>
        <begin position="107"/>
        <end position="125"/>
    </location>
</feature>
<gene>
    <name evidence="7" type="ORF">FRIFI_0864</name>
</gene>
<evidence type="ECO:0000256" key="1">
    <source>
        <dbReference type="ARBA" id="ARBA00004141"/>
    </source>
</evidence>
<evidence type="ECO:0000256" key="5">
    <source>
        <dbReference type="ARBA" id="ARBA00023136"/>
    </source>
</evidence>
<evidence type="ECO:0000256" key="6">
    <source>
        <dbReference type="RuleBase" id="RU363041"/>
    </source>
</evidence>
<dbReference type="Proteomes" id="UP000245695">
    <property type="component" value="Chromosome 1"/>
</dbReference>
<dbReference type="AlphaFoldDB" id="A0A2P2BQ13"/>
<keyword evidence="4 6" id="KW-1133">Transmembrane helix</keyword>
<comment type="subcellular location">
    <subcellularLocation>
        <location evidence="6">Cell membrane</location>
        <topology evidence="6">Multi-pass membrane protein</topology>
    </subcellularLocation>
    <subcellularLocation>
        <location evidence="1">Membrane</location>
        <topology evidence="1">Multi-pass membrane protein</topology>
    </subcellularLocation>
</comment>
<dbReference type="InterPro" id="IPR051598">
    <property type="entry name" value="TSUP/Inactive_protease-like"/>
</dbReference>
<dbReference type="EMBL" id="LN650648">
    <property type="protein sequence ID" value="CEI72407.1"/>
    <property type="molecule type" value="Genomic_DNA"/>
</dbReference>
<comment type="similarity">
    <text evidence="2 6">Belongs to the 4-toluene sulfonate uptake permease (TSUP) (TC 2.A.102) family.</text>
</comment>
<keyword evidence="5 6" id="KW-0472">Membrane</keyword>
<reference evidence="7 8" key="1">
    <citation type="submission" date="2014-09" db="EMBL/GenBank/DDBJ databases">
        <authorList>
            <person name="Hornung B.V."/>
        </authorList>
    </citation>
    <scope>NUCLEOTIDE SEQUENCE [LARGE SCALE GENOMIC DNA]</scope>
    <source>
        <strain evidence="7 8">FRIFI</strain>
    </source>
</reference>
<dbReference type="RefSeq" id="WP_166505086.1">
    <property type="nucleotide sequence ID" value="NZ_LN650648.1"/>
</dbReference>
<feature type="transmembrane region" description="Helical" evidence="6">
    <location>
        <begin position="5"/>
        <end position="27"/>
    </location>
</feature>
<protein>
    <recommendedName>
        <fullName evidence="6">Probable membrane transporter protein</fullName>
    </recommendedName>
</protein>
<keyword evidence="6" id="KW-1003">Cell membrane</keyword>
<dbReference type="Pfam" id="PF01925">
    <property type="entry name" value="TauE"/>
    <property type="match status" value="1"/>
</dbReference>
<name>A0A2P2BQ13_9FIRM</name>
<evidence type="ECO:0000256" key="3">
    <source>
        <dbReference type="ARBA" id="ARBA00022692"/>
    </source>
</evidence>